<sequence>MIFTTISQSGEIEAGVLEDVQCKIYPFAMNEDGNHIEDTTRSYLESLSQKGFTNHLSINLNPLNGVRLADDSYEFFFLAHFEGRAIADESLILCASYDDATETGLLVQYTPLKQDRSTTERFIEDIEFRDAVNSFALGNDWNFLTFFDFTQSLNFKETVLTHKLLNY</sequence>
<protein>
    <submittedName>
        <fullName evidence="1">Uncharacterized protein</fullName>
    </submittedName>
</protein>
<reference evidence="1 2" key="1">
    <citation type="submission" date="2019-10" db="EMBL/GenBank/DDBJ databases">
        <title>Evaluation of single-gene subtyping targets for Pseudomonas.</title>
        <authorList>
            <person name="Reichler S.J."/>
            <person name="Orsi R.H."/>
            <person name="Wiedmann M."/>
            <person name="Martin N.H."/>
            <person name="Murphy S.I."/>
        </authorList>
    </citation>
    <scope>NUCLEOTIDE SEQUENCE [LARGE SCALE GENOMIC DNA]</scope>
    <source>
        <strain evidence="1 2">FSL R10-1637</strain>
    </source>
</reference>
<gene>
    <name evidence="1" type="ORF">GHO27_01885</name>
</gene>
<accession>A0A6L5HMG7</accession>
<dbReference type="RefSeq" id="WP_153372320.1">
    <property type="nucleotide sequence ID" value="NZ_WIVU01000002.1"/>
</dbReference>
<comment type="caution">
    <text evidence="1">The sequence shown here is derived from an EMBL/GenBank/DDBJ whole genome shotgun (WGS) entry which is preliminary data.</text>
</comment>
<dbReference type="AlphaFoldDB" id="A0A6L5HMG7"/>
<evidence type="ECO:0000313" key="2">
    <source>
        <dbReference type="Proteomes" id="UP000478064"/>
    </source>
</evidence>
<name>A0A6L5HMG7_9PSED</name>
<dbReference type="Proteomes" id="UP000478064">
    <property type="component" value="Unassembled WGS sequence"/>
</dbReference>
<dbReference type="EMBL" id="WIVU01000002">
    <property type="protein sequence ID" value="MQU04430.1"/>
    <property type="molecule type" value="Genomic_DNA"/>
</dbReference>
<evidence type="ECO:0000313" key="1">
    <source>
        <dbReference type="EMBL" id="MQU04430.1"/>
    </source>
</evidence>
<proteinExistence type="predicted"/>
<organism evidence="1 2">
    <name type="scientific">Pseudomonas helleri</name>
    <dbReference type="NCBI Taxonomy" id="1608996"/>
    <lineage>
        <taxon>Bacteria</taxon>
        <taxon>Pseudomonadati</taxon>
        <taxon>Pseudomonadota</taxon>
        <taxon>Gammaproteobacteria</taxon>
        <taxon>Pseudomonadales</taxon>
        <taxon>Pseudomonadaceae</taxon>
        <taxon>Pseudomonas</taxon>
    </lineage>
</organism>